<dbReference type="EMBL" id="LT599583">
    <property type="protein sequence ID" value="SBW81853.1"/>
    <property type="molecule type" value="Genomic_DNA"/>
</dbReference>
<dbReference type="Gene3D" id="3.40.710.10">
    <property type="entry name" value="DD-peptidase/beta-lactamase superfamily"/>
    <property type="match status" value="2"/>
</dbReference>
<sequence>MSQNTVPLLVRLYAEANESLLPGHTAPGLMQGFPAAPEQRVTWENWMRPPFNRWGFRHLARLRPSIDVRAGNAPRSPLNDAPQALSELRFDSCCGLSVSVLDHLVASHTDSFLVMQGDQVLFERYFNGQRPEHRHIMFSVTKSLIGLLGEQLISEALLDPMRRVSAYVPELAGSAFGDARVGRLLANDGWHAGSPLISSEAIARIAKGGDPAIYAANAEFSEWTPGASYRSQWYVFNDHSQALMAGGIPASGFHLACPGVGGVLRRLQLPCNNNNYTGASLCFSRRVLPARWWRSTCRLAPRLPWRATPSRTATSRARST</sequence>
<dbReference type="InterPro" id="IPR012338">
    <property type="entry name" value="Beta-lactam/transpept-like"/>
</dbReference>
<dbReference type="RefSeq" id="WP_238560679.1">
    <property type="nucleotide sequence ID" value="NZ_AOUH01000018.1"/>
</dbReference>
<evidence type="ECO:0000313" key="3">
    <source>
        <dbReference type="Proteomes" id="UP000245431"/>
    </source>
</evidence>
<dbReference type="Pfam" id="PF00144">
    <property type="entry name" value="Beta-lactamase"/>
    <property type="match status" value="1"/>
</dbReference>
<feature type="domain" description="Beta-lactamase-related" evidence="1">
    <location>
        <begin position="103"/>
        <end position="186"/>
    </location>
</feature>
<reference evidence="3" key="1">
    <citation type="submission" date="2016-07" db="EMBL/GenBank/DDBJ databases">
        <authorList>
            <person name="Florea S."/>
            <person name="Webb J.S."/>
            <person name="Jaromczyk J."/>
            <person name="Schardl C.L."/>
        </authorList>
    </citation>
    <scope>NUCLEOTIDE SEQUENCE [LARGE SCALE GENOMIC DNA]</scope>
    <source>
        <strain evidence="3">1YdBTEX2</strain>
    </source>
</reference>
<accession>A0A1D3K0H4</accession>
<name>A0A1D3K0H4_PSEVE</name>
<evidence type="ECO:0000313" key="2">
    <source>
        <dbReference type="EMBL" id="SBW81853.1"/>
    </source>
</evidence>
<dbReference type="GO" id="GO:0016787">
    <property type="term" value="F:hydrolase activity"/>
    <property type="evidence" value="ECO:0007669"/>
    <property type="project" value="UniProtKB-KW"/>
</dbReference>
<dbReference type="SUPFAM" id="SSF56601">
    <property type="entry name" value="beta-lactamase/transpeptidase-like"/>
    <property type="match status" value="2"/>
</dbReference>
<dbReference type="AlphaFoldDB" id="A0A1D3K0H4"/>
<proteinExistence type="predicted"/>
<keyword evidence="2" id="KW-0378">Hydrolase</keyword>
<gene>
    <name evidence="2" type="ORF">PVE_R1G3971</name>
</gene>
<protein>
    <submittedName>
        <fullName evidence="2">Hydrolase</fullName>
    </submittedName>
</protein>
<evidence type="ECO:0000259" key="1">
    <source>
        <dbReference type="Pfam" id="PF00144"/>
    </source>
</evidence>
<dbReference type="Proteomes" id="UP000245431">
    <property type="component" value="Chromosome PVE_r1"/>
</dbReference>
<dbReference type="InterPro" id="IPR001466">
    <property type="entry name" value="Beta-lactam-related"/>
</dbReference>
<organism evidence="2 3">
    <name type="scientific">Pseudomonas veronii 1YdBTEX2</name>
    <dbReference type="NCBI Taxonomy" id="1295141"/>
    <lineage>
        <taxon>Bacteria</taxon>
        <taxon>Pseudomonadati</taxon>
        <taxon>Pseudomonadota</taxon>
        <taxon>Gammaproteobacteria</taxon>
        <taxon>Pseudomonadales</taxon>
        <taxon>Pseudomonadaceae</taxon>
        <taxon>Pseudomonas</taxon>
    </lineage>
</organism>